<keyword evidence="7" id="KW-1185">Reference proteome</keyword>
<dbReference type="PANTHER" id="PTHR33337">
    <property type="entry name" value="GFA DOMAIN-CONTAINING PROTEIN"/>
    <property type="match status" value="1"/>
</dbReference>
<dbReference type="Gene3D" id="3.90.1590.10">
    <property type="entry name" value="glutathione-dependent formaldehyde- activating enzyme (gfa)"/>
    <property type="match status" value="1"/>
</dbReference>
<dbReference type="AlphaFoldDB" id="A0A9P5P3V8"/>
<reference evidence="6" key="1">
    <citation type="submission" date="2020-11" db="EMBL/GenBank/DDBJ databases">
        <authorList>
            <consortium name="DOE Joint Genome Institute"/>
            <person name="Ahrendt S."/>
            <person name="Riley R."/>
            <person name="Andreopoulos W."/>
            <person name="LaButti K."/>
            <person name="Pangilinan J."/>
            <person name="Ruiz-duenas F.J."/>
            <person name="Barrasa J.M."/>
            <person name="Sanchez-Garcia M."/>
            <person name="Camarero S."/>
            <person name="Miyauchi S."/>
            <person name="Serrano A."/>
            <person name="Linde D."/>
            <person name="Babiker R."/>
            <person name="Drula E."/>
            <person name="Ayuso-Fernandez I."/>
            <person name="Pacheco R."/>
            <person name="Padilla G."/>
            <person name="Ferreira P."/>
            <person name="Barriuso J."/>
            <person name="Kellner H."/>
            <person name="Castanera R."/>
            <person name="Alfaro M."/>
            <person name="Ramirez L."/>
            <person name="Pisabarro A.G."/>
            <person name="Kuo A."/>
            <person name="Tritt A."/>
            <person name="Lipzen A."/>
            <person name="He G."/>
            <person name="Yan M."/>
            <person name="Ng V."/>
            <person name="Cullen D."/>
            <person name="Martin F."/>
            <person name="Rosso M.-N."/>
            <person name="Henrissat B."/>
            <person name="Hibbett D."/>
            <person name="Martinez A.T."/>
            <person name="Grigoriev I.V."/>
        </authorList>
    </citation>
    <scope>NUCLEOTIDE SEQUENCE</scope>
    <source>
        <strain evidence="6">AH 44721</strain>
    </source>
</reference>
<dbReference type="SUPFAM" id="SSF51316">
    <property type="entry name" value="Mss4-like"/>
    <property type="match status" value="1"/>
</dbReference>
<dbReference type="PANTHER" id="PTHR33337:SF40">
    <property type="entry name" value="CENP-V_GFA DOMAIN-CONTAINING PROTEIN-RELATED"/>
    <property type="match status" value="1"/>
</dbReference>
<evidence type="ECO:0000256" key="1">
    <source>
        <dbReference type="ARBA" id="ARBA00005495"/>
    </source>
</evidence>
<keyword evidence="2" id="KW-0479">Metal-binding</keyword>
<dbReference type="OrthoDB" id="9970124at2759"/>
<dbReference type="GO" id="GO:0046872">
    <property type="term" value="F:metal ion binding"/>
    <property type="evidence" value="ECO:0007669"/>
    <property type="project" value="UniProtKB-KW"/>
</dbReference>
<sequence>MSDADLVHRGGCFCGSVRYQVVGKPILRAYCHCSLCQRLNAAAFILTVHFPSSSFRWAHPEPHADALDSYSVSTKPWKVRWRCRKCGSTVATNNTKANKWSVYGAQFDRDDAGKTTRMVDVQDELGKWTGYENESTRLG</sequence>
<name>A0A9P5P3V8_GYMJU</name>
<evidence type="ECO:0000256" key="2">
    <source>
        <dbReference type="ARBA" id="ARBA00022723"/>
    </source>
</evidence>
<evidence type="ECO:0000259" key="5">
    <source>
        <dbReference type="PROSITE" id="PS51891"/>
    </source>
</evidence>
<dbReference type="InterPro" id="IPR011057">
    <property type="entry name" value="Mss4-like_sf"/>
</dbReference>
<comment type="similarity">
    <text evidence="1">Belongs to the Gfa family.</text>
</comment>
<evidence type="ECO:0000256" key="4">
    <source>
        <dbReference type="ARBA" id="ARBA00023239"/>
    </source>
</evidence>
<organism evidence="6 7">
    <name type="scientific">Gymnopilus junonius</name>
    <name type="common">Spectacular rustgill mushroom</name>
    <name type="synonym">Gymnopilus spectabilis subsp. junonius</name>
    <dbReference type="NCBI Taxonomy" id="109634"/>
    <lineage>
        <taxon>Eukaryota</taxon>
        <taxon>Fungi</taxon>
        <taxon>Dikarya</taxon>
        <taxon>Basidiomycota</taxon>
        <taxon>Agaricomycotina</taxon>
        <taxon>Agaricomycetes</taxon>
        <taxon>Agaricomycetidae</taxon>
        <taxon>Agaricales</taxon>
        <taxon>Agaricineae</taxon>
        <taxon>Hymenogastraceae</taxon>
        <taxon>Gymnopilus</taxon>
    </lineage>
</organism>
<dbReference type="PROSITE" id="PS51891">
    <property type="entry name" value="CENP_V_GFA"/>
    <property type="match status" value="1"/>
</dbReference>
<feature type="domain" description="CENP-V/GFA" evidence="5">
    <location>
        <begin position="8"/>
        <end position="129"/>
    </location>
</feature>
<keyword evidence="3" id="KW-0862">Zinc</keyword>
<evidence type="ECO:0000313" key="6">
    <source>
        <dbReference type="EMBL" id="KAF8913190.1"/>
    </source>
</evidence>
<dbReference type="GO" id="GO:0016846">
    <property type="term" value="F:carbon-sulfur lyase activity"/>
    <property type="evidence" value="ECO:0007669"/>
    <property type="project" value="InterPro"/>
</dbReference>
<gene>
    <name evidence="6" type="ORF">CPB84DRAFT_1760573</name>
</gene>
<accession>A0A9P5P3V8</accession>
<dbReference type="Pfam" id="PF04828">
    <property type="entry name" value="GFA"/>
    <property type="match status" value="1"/>
</dbReference>
<comment type="caution">
    <text evidence="6">The sequence shown here is derived from an EMBL/GenBank/DDBJ whole genome shotgun (WGS) entry which is preliminary data.</text>
</comment>
<dbReference type="InterPro" id="IPR006913">
    <property type="entry name" value="CENP-V/GFA"/>
</dbReference>
<protein>
    <submittedName>
        <fullName evidence="6">Mss4-like protein</fullName>
    </submittedName>
</protein>
<keyword evidence="4" id="KW-0456">Lyase</keyword>
<evidence type="ECO:0000256" key="3">
    <source>
        <dbReference type="ARBA" id="ARBA00022833"/>
    </source>
</evidence>
<dbReference type="Proteomes" id="UP000724874">
    <property type="component" value="Unassembled WGS sequence"/>
</dbReference>
<evidence type="ECO:0000313" key="7">
    <source>
        <dbReference type="Proteomes" id="UP000724874"/>
    </source>
</evidence>
<dbReference type="EMBL" id="JADNYJ010000002">
    <property type="protein sequence ID" value="KAF8913190.1"/>
    <property type="molecule type" value="Genomic_DNA"/>
</dbReference>
<proteinExistence type="inferred from homology"/>